<dbReference type="OrthoDB" id="415023at2759"/>
<dbReference type="Proteomes" id="UP000019335">
    <property type="component" value="Chromosome 7"/>
</dbReference>
<dbReference type="InterPro" id="IPR038765">
    <property type="entry name" value="Papain-like_cys_pep_sf"/>
</dbReference>
<evidence type="ECO:0000259" key="2">
    <source>
        <dbReference type="PROSITE" id="PS50802"/>
    </source>
</evidence>
<dbReference type="InterPro" id="IPR003323">
    <property type="entry name" value="OTU_dom"/>
</dbReference>
<feature type="compositionally biased region" description="Acidic residues" evidence="1">
    <location>
        <begin position="11"/>
        <end position="20"/>
    </location>
</feature>
<dbReference type="Gene3D" id="3.90.70.80">
    <property type="match status" value="1"/>
</dbReference>
<feature type="compositionally biased region" description="Basic and acidic residues" evidence="1">
    <location>
        <begin position="48"/>
        <end position="72"/>
    </location>
</feature>
<accession>W7U3S7</accession>
<dbReference type="SUPFAM" id="SSF54001">
    <property type="entry name" value="Cysteine proteinases"/>
    <property type="match status" value="1"/>
</dbReference>
<protein>
    <submittedName>
        <fullName evidence="3">Ovarian tumor, otubain</fullName>
    </submittedName>
</protein>
<feature type="domain" description="OTU" evidence="2">
    <location>
        <begin position="117"/>
        <end position="254"/>
    </location>
</feature>
<dbReference type="CDD" id="cd22748">
    <property type="entry name" value="OTU_OTUD6-like"/>
    <property type="match status" value="1"/>
</dbReference>
<evidence type="ECO:0000256" key="1">
    <source>
        <dbReference type="SAM" id="MobiDB-lite"/>
    </source>
</evidence>
<dbReference type="PANTHER" id="PTHR12419:SF10">
    <property type="entry name" value="DEUBIQUITINASE OTUD6B"/>
    <property type="match status" value="1"/>
</dbReference>
<keyword evidence="4" id="KW-1185">Reference proteome</keyword>
<dbReference type="EMBL" id="AZIL01000474">
    <property type="protein sequence ID" value="EWM27374.1"/>
    <property type="molecule type" value="Genomic_DNA"/>
</dbReference>
<evidence type="ECO:0000313" key="3">
    <source>
        <dbReference type="EMBL" id="EWM27374.1"/>
    </source>
</evidence>
<evidence type="ECO:0000313" key="4">
    <source>
        <dbReference type="Proteomes" id="UP000019335"/>
    </source>
</evidence>
<name>W7U3S7_9STRA</name>
<dbReference type="PROSITE" id="PS50802">
    <property type="entry name" value="OTU"/>
    <property type="match status" value="1"/>
</dbReference>
<dbReference type="GO" id="GO:0004843">
    <property type="term" value="F:cysteine-type deubiquitinase activity"/>
    <property type="evidence" value="ECO:0007669"/>
    <property type="project" value="TreeGrafter"/>
</dbReference>
<dbReference type="PANTHER" id="PTHR12419">
    <property type="entry name" value="OTU DOMAIN CONTAINING PROTEIN"/>
    <property type="match status" value="1"/>
</dbReference>
<feature type="region of interest" description="Disordered" evidence="1">
    <location>
        <begin position="1"/>
        <end position="82"/>
    </location>
</feature>
<dbReference type="GO" id="GO:0016579">
    <property type="term" value="P:protein deubiquitination"/>
    <property type="evidence" value="ECO:0007669"/>
    <property type="project" value="TreeGrafter"/>
</dbReference>
<organism evidence="3 4">
    <name type="scientific">Nannochloropsis gaditana</name>
    <dbReference type="NCBI Taxonomy" id="72520"/>
    <lineage>
        <taxon>Eukaryota</taxon>
        <taxon>Sar</taxon>
        <taxon>Stramenopiles</taxon>
        <taxon>Ochrophyta</taxon>
        <taxon>Eustigmatophyceae</taxon>
        <taxon>Eustigmatales</taxon>
        <taxon>Monodopsidaceae</taxon>
        <taxon>Nannochloropsis</taxon>
    </lineage>
</organism>
<sequence>MEQMEASSPEETVDGAETEEEMRKRHKAEVRQLEGKTRALLKKAPKPKKADVQGEVARMERDMEERHARELGKFAAAPNGGREAEEEAARALAKEGVVSLRDLEMGQILSLLSPLGLRVQEVPADGHCLYRAVAHQLEHQGIPSQGYPEVRRSAAQYILSHPEDFLPFLAGGEEGEGAGLEAYVHTVEDTAEWGGELEIRALCHAYQTPIRVYAAEQPVYMIGAEDYDQAKPLLLSYHRHFYALGEHYNSVVPVEGRVEEG</sequence>
<dbReference type="AlphaFoldDB" id="W7U3S7"/>
<reference evidence="3 4" key="1">
    <citation type="journal article" date="2014" name="Mol. Plant">
        <title>Chromosome Scale Genome Assembly and Transcriptome Profiling of Nannochloropsis gaditana in Nitrogen Depletion.</title>
        <authorList>
            <person name="Corteggiani Carpinelli E."/>
            <person name="Telatin A."/>
            <person name="Vitulo N."/>
            <person name="Forcato C."/>
            <person name="D'Angelo M."/>
            <person name="Schiavon R."/>
            <person name="Vezzi A."/>
            <person name="Giacometti G.M."/>
            <person name="Morosinotto T."/>
            <person name="Valle G."/>
        </authorList>
    </citation>
    <scope>NUCLEOTIDE SEQUENCE [LARGE SCALE GENOMIC DNA]</scope>
    <source>
        <strain evidence="3 4">B-31</strain>
    </source>
</reference>
<proteinExistence type="predicted"/>
<comment type="caution">
    <text evidence="3">The sequence shown here is derived from an EMBL/GenBank/DDBJ whole genome shotgun (WGS) entry which is preliminary data.</text>
</comment>
<gene>
    <name evidence="3" type="ORF">Naga_100696g1</name>
</gene>
<dbReference type="Pfam" id="PF02338">
    <property type="entry name" value="OTU"/>
    <property type="match status" value="1"/>
</dbReference>
<dbReference type="InterPro" id="IPR050704">
    <property type="entry name" value="Peptidase_C85-like"/>
</dbReference>